<dbReference type="EMBL" id="DQYG01000146">
    <property type="protein sequence ID" value="HDD31657.1"/>
    <property type="molecule type" value="Genomic_DNA"/>
</dbReference>
<accession>A0A7C0TZ45</accession>
<feature type="non-terminal residue" evidence="1">
    <location>
        <position position="1"/>
    </location>
</feature>
<reference evidence="1" key="1">
    <citation type="journal article" date="2020" name="mSystems">
        <title>Genome- and Community-Level Interaction Insights into Carbon Utilization and Element Cycling Functions of Hydrothermarchaeota in Hydrothermal Sediment.</title>
        <authorList>
            <person name="Zhou Z."/>
            <person name="Liu Y."/>
            <person name="Xu W."/>
            <person name="Pan J."/>
            <person name="Luo Z.H."/>
            <person name="Li M."/>
        </authorList>
    </citation>
    <scope>NUCLEOTIDE SEQUENCE [LARGE SCALE GENOMIC DNA]</scope>
    <source>
        <strain evidence="1">HyVt-151</strain>
    </source>
</reference>
<dbReference type="AlphaFoldDB" id="A0A7C0TZ45"/>
<dbReference type="Proteomes" id="UP000886210">
    <property type="component" value="Unassembled WGS sequence"/>
</dbReference>
<gene>
    <name evidence="1" type="ORF">ENF72_03405</name>
</gene>
<dbReference type="InterPro" id="IPR027417">
    <property type="entry name" value="P-loop_NTPase"/>
</dbReference>
<proteinExistence type="predicted"/>
<dbReference type="Gene3D" id="3.40.50.300">
    <property type="entry name" value="P-loop containing nucleotide triphosphate hydrolases"/>
    <property type="match status" value="1"/>
</dbReference>
<protein>
    <submittedName>
        <fullName evidence="1">GTP-binding protein HflX</fullName>
    </submittedName>
</protein>
<dbReference type="SUPFAM" id="SSF52540">
    <property type="entry name" value="P-loop containing nucleoside triphosphate hydrolases"/>
    <property type="match status" value="1"/>
</dbReference>
<comment type="caution">
    <text evidence="1">The sequence shown here is derived from an EMBL/GenBank/DDBJ whole genome shotgun (WGS) entry which is preliminary data.</text>
</comment>
<evidence type="ECO:0000313" key="1">
    <source>
        <dbReference type="EMBL" id="HDD31657.1"/>
    </source>
</evidence>
<sequence>ASIEVLKELKALDKPILIVLNKKDLTSEEDISDKKRAIEGLINRKGITISGIVSISAKERDLQELYRALENLMFTLPKYRLFEILIKEKEKVPKVIALINSIGEILDIKYGETTKISAYIQVGMIKSLTKMGIELRHTS</sequence>
<organism evidence="1">
    <name type="scientific">Thermococcus litoralis</name>
    <dbReference type="NCBI Taxonomy" id="2265"/>
    <lineage>
        <taxon>Archaea</taxon>
        <taxon>Methanobacteriati</taxon>
        <taxon>Methanobacteriota</taxon>
        <taxon>Thermococci</taxon>
        <taxon>Thermococcales</taxon>
        <taxon>Thermococcaceae</taxon>
        <taxon>Thermococcus</taxon>
    </lineage>
</organism>
<name>A0A7C0TZ45_THELI</name>